<keyword evidence="1 3" id="KW-0963">Cytoplasm</keyword>
<dbReference type="EMBL" id="JADIMZ010000025">
    <property type="protein sequence ID" value="MBO8431994.1"/>
    <property type="molecule type" value="Genomic_DNA"/>
</dbReference>
<accession>A0A9D9DQJ2</accession>
<evidence type="ECO:0000313" key="5">
    <source>
        <dbReference type="EMBL" id="MBO8431994.1"/>
    </source>
</evidence>
<dbReference type="InterPro" id="IPR035956">
    <property type="entry name" value="RimP_N_sf"/>
</dbReference>
<organism evidence="5 6">
    <name type="scientific">Candidatus Pullibacteroides excrementavium</name>
    <dbReference type="NCBI Taxonomy" id="2840905"/>
    <lineage>
        <taxon>Bacteria</taxon>
        <taxon>Pseudomonadati</taxon>
        <taxon>Bacteroidota</taxon>
        <taxon>Bacteroidia</taxon>
        <taxon>Bacteroidales</taxon>
        <taxon>Candidatus Pullibacteroides</taxon>
    </lineage>
</organism>
<dbReference type="NCBIfam" id="NF002531">
    <property type="entry name" value="PRK02001.1"/>
    <property type="match status" value="1"/>
</dbReference>
<dbReference type="InterPro" id="IPR003728">
    <property type="entry name" value="Ribosome_maturation_RimP"/>
</dbReference>
<dbReference type="GO" id="GO:0005829">
    <property type="term" value="C:cytosol"/>
    <property type="evidence" value="ECO:0007669"/>
    <property type="project" value="TreeGrafter"/>
</dbReference>
<evidence type="ECO:0000259" key="4">
    <source>
        <dbReference type="Pfam" id="PF02576"/>
    </source>
</evidence>
<evidence type="ECO:0000256" key="1">
    <source>
        <dbReference type="ARBA" id="ARBA00022490"/>
    </source>
</evidence>
<evidence type="ECO:0000256" key="2">
    <source>
        <dbReference type="ARBA" id="ARBA00022517"/>
    </source>
</evidence>
<dbReference type="Gene3D" id="3.30.300.70">
    <property type="entry name" value="RimP-like superfamily, N-terminal"/>
    <property type="match status" value="1"/>
</dbReference>
<dbReference type="GO" id="GO:0000028">
    <property type="term" value="P:ribosomal small subunit assembly"/>
    <property type="evidence" value="ECO:0007669"/>
    <property type="project" value="TreeGrafter"/>
</dbReference>
<dbReference type="HAMAP" id="MF_01077">
    <property type="entry name" value="RimP"/>
    <property type="match status" value="1"/>
</dbReference>
<comment type="similarity">
    <text evidence="3">Belongs to the RimP family.</text>
</comment>
<dbReference type="GO" id="GO:0006412">
    <property type="term" value="P:translation"/>
    <property type="evidence" value="ECO:0007669"/>
    <property type="project" value="TreeGrafter"/>
</dbReference>
<dbReference type="Proteomes" id="UP000823612">
    <property type="component" value="Unassembled WGS sequence"/>
</dbReference>
<evidence type="ECO:0000256" key="3">
    <source>
        <dbReference type="HAMAP-Rule" id="MF_01077"/>
    </source>
</evidence>
<sequence length="158" mass="17476">MIKKQKVQALVEAFLAEREGLGLFLVSVSVSPKNEIKVYLDGMQGVDIDDCVEMSRYIEGHLDREEEDFELTVSSAGLDQPLRVPAQYKKNEGREAKVVTAGGETLKGVIESAGEEGFSLRILPARKKSGKKDEEQEAALRSLAYADVKETKLIISFK</sequence>
<feature type="domain" description="Ribosome maturation factor RimP N-terminal" evidence="4">
    <location>
        <begin position="20"/>
        <end position="79"/>
    </location>
</feature>
<keyword evidence="2 3" id="KW-0690">Ribosome biogenesis</keyword>
<comment type="caution">
    <text evidence="5">The sequence shown here is derived from an EMBL/GenBank/DDBJ whole genome shotgun (WGS) entry which is preliminary data.</text>
</comment>
<dbReference type="SUPFAM" id="SSF75420">
    <property type="entry name" value="YhbC-like, N-terminal domain"/>
    <property type="match status" value="1"/>
</dbReference>
<dbReference type="AlphaFoldDB" id="A0A9D9DQJ2"/>
<proteinExistence type="inferred from homology"/>
<dbReference type="Pfam" id="PF02576">
    <property type="entry name" value="RimP_N"/>
    <property type="match status" value="1"/>
</dbReference>
<dbReference type="InterPro" id="IPR028989">
    <property type="entry name" value="RimP_N"/>
</dbReference>
<evidence type="ECO:0000313" key="6">
    <source>
        <dbReference type="Proteomes" id="UP000823612"/>
    </source>
</evidence>
<reference evidence="5" key="1">
    <citation type="submission" date="2020-10" db="EMBL/GenBank/DDBJ databases">
        <authorList>
            <person name="Gilroy R."/>
        </authorList>
    </citation>
    <scope>NUCLEOTIDE SEQUENCE</scope>
    <source>
        <strain evidence="5">2889</strain>
    </source>
</reference>
<protein>
    <recommendedName>
        <fullName evidence="3">Ribosome maturation factor RimP</fullName>
    </recommendedName>
</protein>
<gene>
    <name evidence="3 5" type="primary">rimP</name>
    <name evidence="5" type="ORF">IAB08_01705</name>
</gene>
<dbReference type="PANTHER" id="PTHR33867">
    <property type="entry name" value="RIBOSOME MATURATION FACTOR RIMP"/>
    <property type="match status" value="1"/>
</dbReference>
<comment type="function">
    <text evidence="3">Required for maturation of 30S ribosomal subunits.</text>
</comment>
<reference evidence="5" key="2">
    <citation type="journal article" date="2021" name="PeerJ">
        <title>Extensive microbial diversity within the chicken gut microbiome revealed by metagenomics and culture.</title>
        <authorList>
            <person name="Gilroy R."/>
            <person name="Ravi A."/>
            <person name="Getino M."/>
            <person name="Pursley I."/>
            <person name="Horton D.L."/>
            <person name="Alikhan N.F."/>
            <person name="Baker D."/>
            <person name="Gharbi K."/>
            <person name="Hall N."/>
            <person name="Watson M."/>
            <person name="Adriaenssens E.M."/>
            <person name="Foster-Nyarko E."/>
            <person name="Jarju S."/>
            <person name="Secka A."/>
            <person name="Antonio M."/>
            <person name="Oren A."/>
            <person name="Chaudhuri R.R."/>
            <person name="La Ragione R."/>
            <person name="Hildebrand F."/>
            <person name="Pallen M.J."/>
        </authorList>
    </citation>
    <scope>NUCLEOTIDE SEQUENCE</scope>
    <source>
        <strain evidence="5">2889</strain>
    </source>
</reference>
<name>A0A9D9DQJ2_9BACT</name>
<dbReference type="PANTHER" id="PTHR33867:SF1">
    <property type="entry name" value="RIBOSOME MATURATION FACTOR RIMP"/>
    <property type="match status" value="1"/>
</dbReference>
<comment type="subcellular location">
    <subcellularLocation>
        <location evidence="3">Cytoplasm</location>
    </subcellularLocation>
</comment>